<dbReference type="Gene3D" id="2.160.10.10">
    <property type="entry name" value="Hexapeptide repeat proteins"/>
    <property type="match status" value="1"/>
</dbReference>
<dbReference type="SUPFAM" id="SSF51161">
    <property type="entry name" value="Trimeric LpxA-like enzymes"/>
    <property type="match status" value="1"/>
</dbReference>
<dbReference type="RefSeq" id="WP_145345526.1">
    <property type="nucleotide sequence ID" value="NZ_CP036261.1"/>
</dbReference>
<dbReference type="EMBL" id="CP036261">
    <property type="protein sequence ID" value="QDS88353.1"/>
    <property type="molecule type" value="Genomic_DNA"/>
</dbReference>
<dbReference type="KEGG" id="ruv:EC9_25430"/>
<dbReference type="InterPro" id="IPR050179">
    <property type="entry name" value="Trans_hexapeptide_repeat"/>
</dbReference>
<evidence type="ECO:0000313" key="2">
    <source>
        <dbReference type="EMBL" id="QDS88353.1"/>
    </source>
</evidence>
<reference evidence="2 3" key="1">
    <citation type="submission" date="2019-02" db="EMBL/GenBank/DDBJ databases">
        <title>Deep-cultivation of Planctomycetes and their phenomic and genomic characterization uncovers novel biology.</title>
        <authorList>
            <person name="Wiegand S."/>
            <person name="Jogler M."/>
            <person name="Boedeker C."/>
            <person name="Pinto D."/>
            <person name="Vollmers J."/>
            <person name="Rivas-Marin E."/>
            <person name="Kohn T."/>
            <person name="Peeters S.H."/>
            <person name="Heuer A."/>
            <person name="Rast P."/>
            <person name="Oberbeckmann S."/>
            <person name="Bunk B."/>
            <person name="Jeske O."/>
            <person name="Meyerdierks A."/>
            <person name="Storesund J.E."/>
            <person name="Kallscheuer N."/>
            <person name="Luecker S."/>
            <person name="Lage O.M."/>
            <person name="Pohl T."/>
            <person name="Merkel B.J."/>
            <person name="Hornburger P."/>
            <person name="Mueller R.-W."/>
            <person name="Bruemmer F."/>
            <person name="Labrenz M."/>
            <person name="Spormann A.M."/>
            <person name="Op den Camp H."/>
            <person name="Overmann J."/>
            <person name="Amann R."/>
            <person name="Jetten M.S.M."/>
            <person name="Mascher T."/>
            <person name="Medema M.H."/>
            <person name="Devos D.P."/>
            <person name="Kaster A.-K."/>
            <person name="Ovreas L."/>
            <person name="Rohde M."/>
            <person name="Galperin M.Y."/>
            <person name="Jogler C."/>
        </authorList>
    </citation>
    <scope>NUCLEOTIDE SEQUENCE [LARGE SCALE GENOMIC DNA]</scope>
    <source>
        <strain evidence="2 3">EC9</strain>
    </source>
</reference>
<keyword evidence="2" id="KW-0808">Transferase</keyword>
<dbReference type="AlphaFoldDB" id="A0A517M0F4"/>
<organism evidence="2 3">
    <name type="scientific">Rosistilla ulvae</name>
    <dbReference type="NCBI Taxonomy" id="1930277"/>
    <lineage>
        <taxon>Bacteria</taxon>
        <taxon>Pseudomonadati</taxon>
        <taxon>Planctomycetota</taxon>
        <taxon>Planctomycetia</taxon>
        <taxon>Pirellulales</taxon>
        <taxon>Pirellulaceae</taxon>
        <taxon>Rosistilla</taxon>
    </lineage>
</organism>
<dbReference type="PANTHER" id="PTHR43300">
    <property type="entry name" value="ACETYLTRANSFERASE"/>
    <property type="match status" value="1"/>
</dbReference>
<comment type="similarity">
    <text evidence="1">Belongs to the transferase hexapeptide repeat family.</text>
</comment>
<sequence length="192" mass="19952">MKPAIKATCRGLATLIILPLGLTHGILGRIAGRDGSLETHTQLLAWLPGTLGSYLRVAFCRMALEHCAPTATIGFGTLLSKVGARIEANVYIGPRCMLGLVTLQQDVLLGPAVQIPSGPQTHGTTRLDIPIRLQPGKQARVTVGRDSWIGAGAIVLADIGEQTIVGAGSIVTKPTASRVIVVGNAANPLSGR</sequence>
<proteinExistence type="inferred from homology"/>
<protein>
    <submittedName>
        <fullName evidence="2">Putative lipopolysaccharide biosynthesis O-acetyl transferase WbbJ</fullName>
    </submittedName>
</protein>
<name>A0A517M0F4_9BACT</name>
<evidence type="ECO:0000256" key="1">
    <source>
        <dbReference type="ARBA" id="ARBA00007274"/>
    </source>
</evidence>
<dbReference type="Proteomes" id="UP000319557">
    <property type="component" value="Chromosome"/>
</dbReference>
<dbReference type="OrthoDB" id="272049at2"/>
<dbReference type="CDD" id="cd04647">
    <property type="entry name" value="LbH_MAT_like"/>
    <property type="match status" value="1"/>
</dbReference>
<dbReference type="InterPro" id="IPR011004">
    <property type="entry name" value="Trimer_LpxA-like_sf"/>
</dbReference>
<dbReference type="GO" id="GO:0016740">
    <property type="term" value="F:transferase activity"/>
    <property type="evidence" value="ECO:0007669"/>
    <property type="project" value="UniProtKB-KW"/>
</dbReference>
<dbReference type="PANTHER" id="PTHR43300:SF11">
    <property type="entry name" value="ACETYLTRANSFERASE RV3034C-RELATED"/>
    <property type="match status" value="1"/>
</dbReference>
<keyword evidence="3" id="KW-1185">Reference proteome</keyword>
<gene>
    <name evidence="2" type="ORF">EC9_25430</name>
</gene>
<accession>A0A517M0F4</accession>
<evidence type="ECO:0000313" key="3">
    <source>
        <dbReference type="Proteomes" id="UP000319557"/>
    </source>
</evidence>